<gene>
    <name evidence="1" type="ORF">QBC35DRAFT_114714</name>
</gene>
<reference evidence="1" key="1">
    <citation type="journal article" date="2023" name="Mol. Phylogenet. Evol.">
        <title>Genome-scale phylogeny and comparative genomics of the fungal order Sordariales.</title>
        <authorList>
            <person name="Hensen N."/>
            <person name="Bonometti L."/>
            <person name="Westerberg I."/>
            <person name="Brannstrom I.O."/>
            <person name="Guillou S."/>
            <person name="Cros-Aarteil S."/>
            <person name="Calhoun S."/>
            <person name="Haridas S."/>
            <person name="Kuo A."/>
            <person name="Mondo S."/>
            <person name="Pangilinan J."/>
            <person name="Riley R."/>
            <person name="LaButti K."/>
            <person name="Andreopoulos B."/>
            <person name="Lipzen A."/>
            <person name="Chen C."/>
            <person name="Yan M."/>
            <person name="Daum C."/>
            <person name="Ng V."/>
            <person name="Clum A."/>
            <person name="Steindorff A."/>
            <person name="Ohm R.A."/>
            <person name="Martin F."/>
            <person name="Silar P."/>
            <person name="Natvig D.O."/>
            <person name="Lalanne C."/>
            <person name="Gautier V."/>
            <person name="Ament-Velasquez S.L."/>
            <person name="Kruys A."/>
            <person name="Hutchinson M.I."/>
            <person name="Powell A.J."/>
            <person name="Barry K."/>
            <person name="Miller A.N."/>
            <person name="Grigoriev I.V."/>
            <person name="Debuchy R."/>
            <person name="Gladieux P."/>
            <person name="Hiltunen Thoren M."/>
            <person name="Johannesson H."/>
        </authorList>
    </citation>
    <scope>NUCLEOTIDE SEQUENCE</scope>
    <source>
        <strain evidence="1">PSN309</strain>
    </source>
</reference>
<dbReference type="AlphaFoldDB" id="A0AAN6WK36"/>
<proteinExistence type="predicted"/>
<sequence>MNGKLARLRVIIEQFQTLCRDLSDADAEGILPAVHQDLLVSKLVASEMALDKLKTLHVRNTAGTSSSTSNVAHDFRRRLRWSFIDNKEAKRAMEELKGAETDLSTVIGILGVRLSCLNRTSISSMNLAQQAYNDDMAKLVQEVKVLVQAQVATASYTESQLNQTMSCIMQSQTESNTRLLVTMLLDIDPVLQGLSMQKLNMMTRGPKHHS</sequence>
<name>A0AAN6WK36_9PEZI</name>
<keyword evidence="2" id="KW-1185">Reference proteome</keyword>
<evidence type="ECO:0000313" key="1">
    <source>
        <dbReference type="EMBL" id="KAK4183375.1"/>
    </source>
</evidence>
<dbReference type="EMBL" id="MU864554">
    <property type="protein sequence ID" value="KAK4183375.1"/>
    <property type="molecule type" value="Genomic_DNA"/>
</dbReference>
<comment type="caution">
    <text evidence="1">The sequence shown here is derived from an EMBL/GenBank/DDBJ whole genome shotgun (WGS) entry which is preliminary data.</text>
</comment>
<evidence type="ECO:0000313" key="2">
    <source>
        <dbReference type="Proteomes" id="UP001302126"/>
    </source>
</evidence>
<organism evidence="1 2">
    <name type="scientific">Podospora australis</name>
    <dbReference type="NCBI Taxonomy" id="1536484"/>
    <lineage>
        <taxon>Eukaryota</taxon>
        <taxon>Fungi</taxon>
        <taxon>Dikarya</taxon>
        <taxon>Ascomycota</taxon>
        <taxon>Pezizomycotina</taxon>
        <taxon>Sordariomycetes</taxon>
        <taxon>Sordariomycetidae</taxon>
        <taxon>Sordariales</taxon>
        <taxon>Podosporaceae</taxon>
        <taxon>Podospora</taxon>
    </lineage>
</organism>
<reference evidence="1" key="2">
    <citation type="submission" date="2023-05" db="EMBL/GenBank/DDBJ databases">
        <authorList>
            <consortium name="Lawrence Berkeley National Laboratory"/>
            <person name="Steindorff A."/>
            <person name="Hensen N."/>
            <person name="Bonometti L."/>
            <person name="Westerberg I."/>
            <person name="Brannstrom I.O."/>
            <person name="Guillou S."/>
            <person name="Cros-Aarteil S."/>
            <person name="Calhoun S."/>
            <person name="Haridas S."/>
            <person name="Kuo A."/>
            <person name="Mondo S."/>
            <person name="Pangilinan J."/>
            <person name="Riley R."/>
            <person name="Labutti K."/>
            <person name="Andreopoulos B."/>
            <person name="Lipzen A."/>
            <person name="Chen C."/>
            <person name="Yanf M."/>
            <person name="Daum C."/>
            <person name="Ng V."/>
            <person name="Clum A."/>
            <person name="Ohm R."/>
            <person name="Martin F."/>
            <person name="Silar P."/>
            <person name="Natvig D."/>
            <person name="Lalanne C."/>
            <person name="Gautier V."/>
            <person name="Ament-Velasquez S.L."/>
            <person name="Kruys A."/>
            <person name="Hutchinson M.I."/>
            <person name="Powell A.J."/>
            <person name="Barry K."/>
            <person name="Miller A.N."/>
            <person name="Grigoriev I.V."/>
            <person name="Debuchy R."/>
            <person name="Gladieux P."/>
            <person name="Thoren M.H."/>
            <person name="Johannesson H."/>
        </authorList>
    </citation>
    <scope>NUCLEOTIDE SEQUENCE</scope>
    <source>
        <strain evidence="1">PSN309</strain>
    </source>
</reference>
<accession>A0AAN6WK36</accession>
<protein>
    <submittedName>
        <fullName evidence="1">Uncharacterized protein</fullName>
    </submittedName>
</protein>
<dbReference type="Proteomes" id="UP001302126">
    <property type="component" value="Unassembled WGS sequence"/>
</dbReference>